<evidence type="ECO:0000256" key="12">
    <source>
        <dbReference type="ARBA" id="ARBA00023139"/>
    </source>
</evidence>
<keyword evidence="12" id="KW-0564">Palmitate</keyword>
<dbReference type="AlphaFoldDB" id="A0A7U5BF67"/>
<evidence type="ECO:0000256" key="6">
    <source>
        <dbReference type="ARBA" id="ARBA00022692"/>
    </source>
</evidence>
<keyword evidence="10" id="KW-0560">Oxidoreductase</keyword>
<evidence type="ECO:0000313" key="20">
    <source>
        <dbReference type="Proteomes" id="UP000032300"/>
    </source>
</evidence>
<dbReference type="CDD" id="cd04212">
    <property type="entry name" value="CuRO_UO_II"/>
    <property type="match status" value="1"/>
</dbReference>
<evidence type="ECO:0000256" key="8">
    <source>
        <dbReference type="ARBA" id="ARBA00022982"/>
    </source>
</evidence>
<comment type="similarity">
    <text evidence="2">Belongs to the cytochrome c oxidase subunit 2 family.</text>
</comment>
<dbReference type="PROSITE" id="PS50857">
    <property type="entry name" value="COX2_CUA"/>
    <property type="match status" value="1"/>
</dbReference>
<feature type="region of interest" description="Disordered" evidence="15">
    <location>
        <begin position="346"/>
        <end position="389"/>
    </location>
</feature>
<dbReference type="GO" id="GO:0009486">
    <property type="term" value="F:cytochrome bo3 ubiquinol oxidase activity"/>
    <property type="evidence" value="ECO:0007669"/>
    <property type="project" value="InterPro"/>
</dbReference>
<evidence type="ECO:0000256" key="11">
    <source>
        <dbReference type="ARBA" id="ARBA00023136"/>
    </source>
</evidence>
<dbReference type="InterPro" id="IPR034227">
    <property type="entry name" value="CuRO_UO_II"/>
</dbReference>
<proteinExistence type="inferred from homology"/>
<dbReference type="SUPFAM" id="SSF81464">
    <property type="entry name" value="Cytochrome c oxidase subunit II-like, transmembrane region"/>
    <property type="match status" value="1"/>
</dbReference>
<dbReference type="PANTHER" id="PTHR22888">
    <property type="entry name" value="CYTOCHROME C OXIDASE, SUBUNIT II"/>
    <property type="match status" value="1"/>
</dbReference>
<gene>
    <name evidence="19" type="ORF">TS85_00290</name>
</gene>
<dbReference type="KEGG" id="sphi:TS85_00290"/>
<feature type="domain" description="Cytochrome oxidase subunit II transmembrane region profile" evidence="18">
    <location>
        <begin position="15"/>
        <end position="112"/>
    </location>
</feature>
<dbReference type="PROSITE" id="PS51257">
    <property type="entry name" value="PROKAR_LIPOPROTEIN"/>
    <property type="match status" value="1"/>
</dbReference>
<dbReference type="InterPro" id="IPR008972">
    <property type="entry name" value="Cupredoxin"/>
</dbReference>
<dbReference type="PROSITE" id="PS50999">
    <property type="entry name" value="COX2_TM"/>
    <property type="match status" value="1"/>
</dbReference>
<dbReference type="GO" id="GO:0042773">
    <property type="term" value="P:ATP synthesis coupled electron transport"/>
    <property type="evidence" value="ECO:0007669"/>
    <property type="project" value="TreeGrafter"/>
</dbReference>
<keyword evidence="4" id="KW-1003">Cell membrane</keyword>
<dbReference type="GO" id="GO:0016682">
    <property type="term" value="F:oxidoreductase activity, acting on diphenols and related substances as donors, oxygen as acceptor"/>
    <property type="evidence" value="ECO:0007669"/>
    <property type="project" value="InterPro"/>
</dbReference>
<reference evidence="19 20" key="2">
    <citation type="submission" date="2015-02" db="EMBL/GenBank/DDBJ databases">
        <title>The complete genome of Sphingomonas hengshuiensis sp. WHSC-8 isolated from soil of Hengshui Lake.</title>
        <authorList>
            <person name="Wei S."/>
            <person name="Guo J."/>
            <person name="Su C."/>
            <person name="Wu R."/>
            <person name="Zhang Z."/>
            <person name="Liang K."/>
            <person name="Li H."/>
            <person name="Wang T."/>
            <person name="Liu H."/>
            <person name="Zhang C."/>
            <person name="Li Z."/>
            <person name="Wang Q."/>
            <person name="Meng J."/>
        </authorList>
    </citation>
    <scope>NUCLEOTIDE SEQUENCE [LARGE SCALE GENOMIC DNA]</scope>
    <source>
        <strain evidence="19 20">WHSC-8</strain>
    </source>
</reference>
<organism evidence="19 20">
    <name type="scientific">Sphingomonas hengshuiensis</name>
    <dbReference type="NCBI Taxonomy" id="1609977"/>
    <lineage>
        <taxon>Bacteria</taxon>
        <taxon>Pseudomonadati</taxon>
        <taxon>Pseudomonadota</taxon>
        <taxon>Alphaproteobacteria</taxon>
        <taxon>Sphingomonadales</taxon>
        <taxon>Sphingomonadaceae</taxon>
        <taxon>Sphingomonas</taxon>
    </lineage>
</organism>
<evidence type="ECO:0000256" key="10">
    <source>
        <dbReference type="ARBA" id="ARBA00023002"/>
    </source>
</evidence>
<accession>A0A7U5BF67</accession>
<evidence type="ECO:0000256" key="4">
    <source>
        <dbReference type="ARBA" id="ARBA00022475"/>
    </source>
</evidence>
<dbReference type="EMBL" id="CP010836">
    <property type="protein sequence ID" value="AJP74152.1"/>
    <property type="molecule type" value="Genomic_DNA"/>
</dbReference>
<keyword evidence="3" id="KW-0813">Transport</keyword>
<dbReference type="InterPro" id="IPR011759">
    <property type="entry name" value="Cyt_c_oxidase_su2_TM_dom"/>
</dbReference>
<keyword evidence="7" id="KW-0732">Signal</keyword>
<dbReference type="InterPro" id="IPR036257">
    <property type="entry name" value="Cyt_c_oxidase_su2_TM_sf"/>
</dbReference>
<keyword evidence="20" id="KW-1185">Reference proteome</keyword>
<dbReference type="InterPro" id="IPR010514">
    <property type="entry name" value="COX_ARM"/>
</dbReference>
<evidence type="ECO:0000256" key="7">
    <source>
        <dbReference type="ARBA" id="ARBA00022729"/>
    </source>
</evidence>
<feature type="domain" description="Cytochrome oxidase subunit II copper A binding" evidence="17">
    <location>
        <begin position="127"/>
        <end position="239"/>
    </location>
</feature>
<dbReference type="InterPro" id="IPR006333">
    <property type="entry name" value="Cyt_o_ubiquinol_oxidase_su2"/>
</dbReference>
<dbReference type="PANTHER" id="PTHR22888:SF18">
    <property type="entry name" value="CYTOCHROME BO(3) UBIQUINOL OXIDASE SUBUNIT 2"/>
    <property type="match status" value="1"/>
</dbReference>
<protein>
    <recommendedName>
        <fullName evidence="14">Ubiquinol oxidase polypeptide II</fullName>
    </recommendedName>
</protein>
<evidence type="ECO:0000256" key="13">
    <source>
        <dbReference type="ARBA" id="ARBA00023288"/>
    </source>
</evidence>
<dbReference type="Gene3D" id="1.10.287.90">
    <property type="match status" value="1"/>
</dbReference>
<feature type="transmembrane region" description="Helical" evidence="16">
    <location>
        <begin position="82"/>
        <end position="103"/>
    </location>
</feature>
<evidence type="ECO:0000256" key="2">
    <source>
        <dbReference type="ARBA" id="ARBA00007866"/>
    </source>
</evidence>
<evidence type="ECO:0000259" key="18">
    <source>
        <dbReference type="PROSITE" id="PS50999"/>
    </source>
</evidence>
<keyword evidence="11 16" id="KW-0472">Membrane</keyword>
<dbReference type="GO" id="GO:0004129">
    <property type="term" value="F:cytochrome-c oxidase activity"/>
    <property type="evidence" value="ECO:0007669"/>
    <property type="project" value="InterPro"/>
</dbReference>
<evidence type="ECO:0000256" key="15">
    <source>
        <dbReference type="SAM" id="MobiDB-lite"/>
    </source>
</evidence>
<evidence type="ECO:0000259" key="17">
    <source>
        <dbReference type="PROSITE" id="PS50857"/>
    </source>
</evidence>
<dbReference type="InterPro" id="IPR045187">
    <property type="entry name" value="CcO_II"/>
</dbReference>
<evidence type="ECO:0000256" key="14">
    <source>
        <dbReference type="ARBA" id="ARBA00030198"/>
    </source>
</evidence>
<name>A0A7U5BF67_9SPHN</name>
<dbReference type="GO" id="GO:0005886">
    <property type="term" value="C:plasma membrane"/>
    <property type="evidence" value="ECO:0007669"/>
    <property type="project" value="UniProtKB-SubCell"/>
</dbReference>
<comment type="subcellular location">
    <subcellularLocation>
        <location evidence="1">Cell membrane</location>
        <topology evidence="1">Multi-pass membrane protein</topology>
    </subcellularLocation>
</comment>
<evidence type="ECO:0000256" key="5">
    <source>
        <dbReference type="ARBA" id="ARBA00022660"/>
    </source>
</evidence>
<dbReference type="Pfam" id="PF06481">
    <property type="entry name" value="COX_ARM"/>
    <property type="match status" value="1"/>
</dbReference>
<keyword evidence="9 16" id="KW-1133">Transmembrane helix</keyword>
<keyword evidence="13" id="KW-0449">Lipoprotein</keyword>
<evidence type="ECO:0000256" key="3">
    <source>
        <dbReference type="ARBA" id="ARBA00022448"/>
    </source>
</evidence>
<keyword evidence="8" id="KW-0249">Electron transport</keyword>
<keyword evidence="6 16" id="KW-0812">Transmembrane</keyword>
<sequence>MSKLRPLAALALLPLMAGCKMVVLDPAGDVARQQGNLVIASTLLMLVIIVPVMALTIFFAWRYRAANQEATYKPDWDHSTQLELVIWAAPLLIIICLGALTWVGTHLLDPYRPLARTAPGRPVTAEVRPLDVQVVALDWKWLFIYPELGIATVNEMAVPVDRPVRFRISASSVMNSFYIPALAGQIYAMPGMETRLHGAFDRTGDFTGFSANYSGAGFSNMRFKARSLSDRDFAAWVQGNRASGATLDRATYLALERPSAKDPVRRFAAVDPNLFDAVVNLCVDPGKMCMHDMMAVDARGGMGRGGIANVRELAYDKFGARGTGPASTGDSRYVAAICAAPTESAMRASPGLPSMAPLRGAGLTPMRKPAPPITLAADTGTAGPQRPTS</sequence>
<dbReference type="InterPro" id="IPR002429">
    <property type="entry name" value="CcO_II-like_C"/>
</dbReference>
<dbReference type="SUPFAM" id="SSF49503">
    <property type="entry name" value="Cupredoxins"/>
    <property type="match status" value="1"/>
</dbReference>
<dbReference type="NCBIfam" id="TIGR01433">
    <property type="entry name" value="CyoA"/>
    <property type="match status" value="1"/>
</dbReference>
<evidence type="ECO:0000313" key="19">
    <source>
        <dbReference type="EMBL" id="AJP74152.1"/>
    </source>
</evidence>
<dbReference type="Proteomes" id="UP000032300">
    <property type="component" value="Chromosome"/>
</dbReference>
<dbReference type="GO" id="GO:0005507">
    <property type="term" value="F:copper ion binding"/>
    <property type="evidence" value="ECO:0007669"/>
    <property type="project" value="InterPro"/>
</dbReference>
<reference evidence="19 20" key="1">
    <citation type="journal article" date="2015" name="Int. J. Syst. Evol. Microbiol.">
        <title>Sphingomonas hengshuiensis sp. nov., isolated from lake wetland.</title>
        <authorList>
            <person name="Wei S."/>
            <person name="Wang T."/>
            <person name="Liu H."/>
            <person name="Zhang C."/>
            <person name="Guo J."/>
            <person name="Wang Q."/>
            <person name="Liang K."/>
            <person name="Zhang Z."/>
        </authorList>
    </citation>
    <scope>NUCLEOTIDE SEQUENCE [LARGE SCALE GENOMIC DNA]</scope>
    <source>
        <strain evidence="19 20">WHSC-8</strain>
    </source>
</reference>
<dbReference type="Gene3D" id="2.60.40.420">
    <property type="entry name" value="Cupredoxins - blue copper proteins"/>
    <property type="match status" value="1"/>
</dbReference>
<keyword evidence="5" id="KW-0679">Respiratory chain</keyword>
<feature type="transmembrane region" description="Helical" evidence="16">
    <location>
        <begin position="37"/>
        <end position="61"/>
    </location>
</feature>
<evidence type="ECO:0000256" key="9">
    <source>
        <dbReference type="ARBA" id="ARBA00022989"/>
    </source>
</evidence>
<dbReference type="Pfam" id="PF00116">
    <property type="entry name" value="COX2"/>
    <property type="match status" value="1"/>
</dbReference>
<evidence type="ECO:0000256" key="1">
    <source>
        <dbReference type="ARBA" id="ARBA00004651"/>
    </source>
</evidence>
<evidence type="ECO:0000256" key="16">
    <source>
        <dbReference type="SAM" id="Phobius"/>
    </source>
</evidence>